<dbReference type="RefSeq" id="WP_246120003.1">
    <property type="nucleotide sequence ID" value="NZ_SJPF01000002.1"/>
</dbReference>
<organism evidence="1 2">
    <name type="scientific">Blastopirellula retiformator</name>
    <dbReference type="NCBI Taxonomy" id="2527970"/>
    <lineage>
        <taxon>Bacteria</taxon>
        <taxon>Pseudomonadati</taxon>
        <taxon>Planctomycetota</taxon>
        <taxon>Planctomycetia</taxon>
        <taxon>Pirellulales</taxon>
        <taxon>Pirellulaceae</taxon>
        <taxon>Blastopirellula</taxon>
    </lineage>
</organism>
<dbReference type="EMBL" id="SJPF01000002">
    <property type="protein sequence ID" value="TWT34296.1"/>
    <property type="molecule type" value="Genomic_DNA"/>
</dbReference>
<evidence type="ECO:0000313" key="2">
    <source>
        <dbReference type="Proteomes" id="UP000318878"/>
    </source>
</evidence>
<protein>
    <submittedName>
        <fullName evidence="1">Uncharacterized protein</fullName>
    </submittedName>
</protein>
<dbReference type="AlphaFoldDB" id="A0A5C5V6Z4"/>
<dbReference type="Proteomes" id="UP000318878">
    <property type="component" value="Unassembled WGS sequence"/>
</dbReference>
<proteinExistence type="predicted"/>
<name>A0A5C5V6Z4_9BACT</name>
<keyword evidence="2" id="KW-1185">Reference proteome</keyword>
<gene>
    <name evidence="1" type="ORF">Enr8_16900</name>
</gene>
<evidence type="ECO:0000313" key="1">
    <source>
        <dbReference type="EMBL" id="TWT34296.1"/>
    </source>
</evidence>
<sequence>MIEFRYLQTGITALARAHRAGTMAGHLGAAVVAGYFYGEDHAELPEEVCQGIEGELERVIAGEEGIWWNVEQAGIKPEDLFQPLDQQAATPDGIDSIADALAENVGQLRQSGHNIIFAALALRALQDHPDFATPQTIAGIRKLTAGFQKAHPGRGYYGKEKGWLLGHQVKLTDDARFAPYNSIQDMVNVSIDELIATAAVRKQGFGGLWHLVNHAAAITEINRFGYRQLAQNALPAHHFHVELWRSLPDVSDELGNVEKSPEDPRQPAYWNGMLKRDQARLTHRVKTLYGYGTLRRWIEDEGKRNQADEALRYLMA</sequence>
<comment type="caution">
    <text evidence="1">The sequence shown here is derived from an EMBL/GenBank/DDBJ whole genome shotgun (WGS) entry which is preliminary data.</text>
</comment>
<reference evidence="1 2" key="1">
    <citation type="submission" date="2019-02" db="EMBL/GenBank/DDBJ databases">
        <title>Deep-cultivation of Planctomycetes and their phenomic and genomic characterization uncovers novel biology.</title>
        <authorList>
            <person name="Wiegand S."/>
            <person name="Jogler M."/>
            <person name="Boedeker C."/>
            <person name="Pinto D."/>
            <person name="Vollmers J."/>
            <person name="Rivas-Marin E."/>
            <person name="Kohn T."/>
            <person name="Peeters S.H."/>
            <person name="Heuer A."/>
            <person name="Rast P."/>
            <person name="Oberbeckmann S."/>
            <person name="Bunk B."/>
            <person name="Jeske O."/>
            <person name="Meyerdierks A."/>
            <person name="Storesund J.E."/>
            <person name="Kallscheuer N."/>
            <person name="Luecker S."/>
            <person name="Lage O.M."/>
            <person name="Pohl T."/>
            <person name="Merkel B.J."/>
            <person name="Hornburger P."/>
            <person name="Mueller R.-W."/>
            <person name="Bruemmer F."/>
            <person name="Labrenz M."/>
            <person name="Spormann A.M."/>
            <person name="Op Den Camp H."/>
            <person name="Overmann J."/>
            <person name="Amann R."/>
            <person name="Jetten M.S.M."/>
            <person name="Mascher T."/>
            <person name="Medema M.H."/>
            <person name="Devos D.P."/>
            <person name="Kaster A.-K."/>
            <person name="Ovreas L."/>
            <person name="Rohde M."/>
            <person name="Galperin M.Y."/>
            <person name="Jogler C."/>
        </authorList>
    </citation>
    <scope>NUCLEOTIDE SEQUENCE [LARGE SCALE GENOMIC DNA]</scope>
    <source>
        <strain evidence="1 2">Enr8</strain>
    </source>
</reference>
<accession>A0A5C5V6Z4</accession>